<dbReference type="SMART" id="SM01126">
    <property type="entry name" value="DDE_Tnp_IS1595"/>
    <property type="match status" value="1"/>
</dbReference>
<accession>A0A3E0TW30</accession>
<sequence>MNQSLLALEQLISELDTVDKQRLSTLIEGQLSGQGCLDFLHTKREEVNQCPHCHSRQIKKYGKVSHRQRYRCNNEDCQRTFMCTYNTPFYRLRHLDKCLRYFKCMLDSLTIRKSAQRCHINKNTAFNWRHRFLSLMTKQGDVTLSGIIEMDETLFRYSEKGTKHLGRAAHKRGKDKAGRGRKKGDWVPVLIARDRENHVFDSCLETEKASHLTELFSHKIAKDSVLCSDGFRSYRVMAKQLNIAHKEINFSKGIRVVEKVFHIQNVNAYHGRLHNWMKRFHGVATKYLSNYLAWDRFFETRTNPNENNLLLAQTQLIQT</sequence>
<organism evidence="2 3">
    <name type="scientific">Thalassotalea euphylliae</name>
    <dbReference type="NCBI Taxonomy" id="1655234"/>
    <lineage>
        <taxon>Bacteria</taxon>
        <taxon>Pseudomonadati</taxon>
        <taxon>Pseudomonadota</taxon>
        <taxon>Gammaproteobacteria</taxon>
        <taxon>Alteromonadales</taxon>
        <taxon>Colwelliaceae</taxon>
        <taxon>Thalassotalea</taxon>
    </lineage>
</organism>
<dbReference type="InterPro" id="IPR024445">
    <property type="entry name" value="Tnp_ISXO2-like"/>
</dbReference>
<evidence type="ECO:0000313" key="2">
    <source>
        <dbReference type="EMBL" id="REL28563.1"/>
    </source>
</evidence>
<reference evidence="2 3" key="1">
    <citation type="submission" date="2018-08" db="EMBL/GenBank/DDBJ databases">
        <title>Thalassotalea euphylliae genome.</title>
        <authorList>
            <person name="Summers S."/>
            <person name="Rice S.A."/>
            <person name="Freckelton M.L."/>
            <person name="Nedved B.T."/>
            <person name="Hadfield M.G."/>
        </authorList>
    </citation>
    <scope>NUCLEOTIDE SEQUENCE [LARGE SCALE GENOMIC DNA]</scope>
    <source>
        <strain evidence="2 3">H1</strain>
    </source>
</reference>
<evidence type="ECO:0000259" key="1">
    <source>
        <dbReference type="SMART" id="SM01126"/>
    </source>
</evidence>
<dbReference type="OrthoDB" id="7355934at2"/>
<proteinExistence type="predicted"/>
<dbReference type="Proteomes" id="UP000256478">
    <property type="component" value="Unassembled WGS sequence"/>
</dbReference>
<feature type="domain" description="ISXO2-like transposase" evidence="1">
    <location>
        <begin position="143"/>
        <end position="303"/>
    </location>
</feature>
<dbReference type="EMBL" id="QUOU01000001">
    <property type="protein sequence ID" value="REL28563.1"/>
    <property type="molecule type" value="Genomic_DNA"/>
</dbReference>
<dbReference type="RefSeq" id="WP_116009595.1">
    <property type="nucleotide sequence ID" value="NZ_QUOU01000001.1"/>
</dbReference>
<evidence type="ECO:0000313" key="3">
    <source>
        <dbReference type="Proteomes" id="UP000256478"/>
    </source>
</evidence>
<dbReference type="NCBIfam" id="NF033547">
    <property type="entry name" value="transpos_IS1595"/>
    <property type="match status" value="1"/>
</dbReference>
<dbReference type="AlphaFoldDB" id="A0A3E0TW30"/>
<protein>
    <submittedName>
        <fullName evidence="2">IS1595 family transposase</fullName>
    </submittedName>
</protein>
<comment type="caution">
    <text evidence="2">The sequence shown here is derived from an EMBL/GenBank/DDBJ whole genome shotgun (WGS) entry which is preliminary data.</text>
</comment>
<name>A0A3E0TW30_9GAMM</name>
<dbReference type="Pfam" id="PF12762">
    <property type="entry name" value="DDE_Tnp_IS1595"/>
    <property type="match status" value="1"/>
</dbReference>
<gene>
    <name evidence="2" type="ORF">DXX93_19660</name>
</gene>